<dbReference type="GO" id="GO:0000428">
    <property type="term" value="C:DNA-directed RNA polymerase complex"/>
    <property type="evidence" value="ECO:0007669"/>
    <property type="project" value="UniProtKB-KW"/>
</dbReference>
<dbReference type="EMBL" id="JRRC01429978">
    <property type="protein sequence ID" value="KHG05424.1"/>
    <property type="molecule type" value="Genomic_DNA"/>
</dbReference>
<protein>
    <submittedName>
        <fullName evidence="1">DNA-directed RNA polymerase subunit alpha</fullName>
    </submittedName>
</protein>
<dbReference type="Proteomes" id="UP000032142">
    <property type="component" value="Unassembled WGS sequence"/>
</dbReference>
<organism evidence="1 2">
    <name type="scientific">Gossypium arboreum</name>
    <name type="common">Tree cotton</name>
    <name type="synonym">Gossypium nanking</name>
    <dbReference type="NCBI Taxonomy" id="29729"/>
    <lineage>
        <taxon>Eukaryota</taxon>
        <taxon>Viridiplantae</taxon>
        <taxon>Streptophyta</taxon>
        <taxon>Embryophyta</taxon>
        <taxon>Tracheophyta</taxon>
        <taxon>Spermatophyta</taxon>
        <taxon>Magnoliopsida</taxon>
        <taxon>eudicotyledons</taxon>
        <taxon>Gunneridae</taxon>
        <taxon>Pentapetalae</taxon>
        <taxon>rosids</taxon>
        <taxon>malvids</taxon>
        <taxon>Malvales</taxon>
        <taxon>Malvaceae</taxon>
        <taxon>Malvoideae</taxon>
        <taxon>Gossypium</taxon>
    </lineage>
</organism>
<sequence length="157" mass="17794">MPMWPGRVSHTNKRHARVINLVDIRNGITWSHASVNRPCDSHGYQTCLCHRLCENRAYILTCTTRPNTCPCALAVVETDLGHTANHTLVCLARVPFEMAKHAMCQGYVPHTATRHARVFRPCSRLTLNCRTTPRDTQPYNIAVCRTRPRHTPVSLLV</sequence>
<evidence type="ECO:0000313" key="1">
    <source>
        <dbReference type="EMBL" id="KHG05424.1"/>
    </source>
</evidence>
<reference evidence="2" key="1">
    <citation type="submission" date="2014-09" db="EMBL/GenBank/DDBJ databases">
        <authorList>
            <person name="Mudge J."/>
            <person name="Ramaraj T."/>
            <person name="Lindquist I.E."/>
            <person name="Bharti A.K."/>
            <person name="Sundararajan A."/>
            <person name="Cameron C.T."/>
            <person name="Woodward J.E."/>
            <person name="May G.D."/>
            <person name="Brubaker C."/>
            <person name="Broadhvest J."/>
            <person name="Wilkins T.A."/>
        </authorList>
    </citation>
    <scope>NUCLEOTIDE SEQUENCE</scope>
    <source>
        <strain evidence="2">cv. AKA8401</strain>
    </source>
</reference>
<accession>A0A0B0N0Z3</accession>
<dbReference type="AlphaFoldDB" id="A0A0B0N0Z3"/>
<keyword evidence="2" id="KW-1185">Reference proteome</keyword>
<name>A0A0B0N0Z3_GOSAR</name>
<evidence type="ECO:0000313" key="2">
    <source>
        <dbReference type="Proteomes" id="UP000032142"/>
    </source>
</evidence>
<gene>
    <name evidence="1" type="ORF">F383_31330</name>
</gene>
<comment type="caution">
    <text evidence="1">The sequence shown here is derived from an EMBL/GenBank/DDBJ whole genome shotgun (WGS) entry which is preliminary data.</text>
</comment>
<proteinExistence type="predicted"/>
<keyword evidence="1" id="KW-0804">Transcription</keyword>
<keyword evidence="1" id="KW-0240">DNA-directed RNA polymerase</keyword>